<keyword evidence="2" id="KW-0813">Transport</keyword>
<evidence type="ECO:0000313" key="5">
    <source>
        <dbReference type="Proteomes" id="UP000198828"/>
    </source>
</evidence>
<reference evidence="4 5" key="1">
    <citation type="submission" date="2016-10" db="EMBL/GenBank/DDBJ databases">
        <authorList>
            <person name="de Groot N.N."/>
        </authorList>
    </citation>
    <scope>NUCLEOTIDE SEQUENCE [LARGE SCALE GENOMIC DNA]</scope>
    <source>
        <strain evidence="4 5">DSM 23310</strain>
    </source>
</reference>
<dbReference type="PANTHER" id="PTHR43649:SF29">
    <property type="entry name" value="OSMOPROTECTIVE COMPOUNDS-BINDING PROTEIN GGTB"/>
    <property type="match status" value="1"/>
</dbReference>
<evidence type="ECO:0000313" key="4">
    <source>
        <dbReference type="EMBL" id="SDX71825.1"/>
    </source>
</evidence>
<organism evidence="4 5">
    <name type="scientific">Tepidimicrobium xylanilyticum</name>
    <dbReference type="NCBI Taxonomy" id="1123352"/>
    <lineage>
        <taxon>Bacteria</taxon>
        <taxon>Bacillati</taxon>
        <taxon>Bacillota</taxon>
        <taxon>Tissierellia</taxon>
        <taxon>Tissierellales</taxon>
        <taxon>Tepidimicrobiaceae</taxon>
        <taxon>Tepidimicrobium</taxon>
    </lineage>
</organism>
<dbReference type="SUPFAM" id="SSF53850">
    <property type="entry name" value="Periplasmic binding protein-like II"/>
    <property type="match status" value="1"/>
</dbReference>
<dbReference type="Proteomes" id="UP000198828">
    <property type="component" value="Unassembled WGS sequence"/>
</dbReference>
<proteinExistence type="inferred from homology"/>
<feature type="chain" id="PRO_5039112070" evidence="3">
    <location>
        <begin position="26"/>
        <end position="456"/>
    </location>
</feature>
<feature type="signal peptide" evidence="3">
    <location>
        <begin position="1"/>
        <end position="25"/>
    </location>
</feature>
<gene>
    <name evidence="4" type="ORF">SAMN05660923_02799</name>
</gene>
<protein>
    <submittedName>
        <fullName evidence="4">N-acetylglucosamine transport system substrate-binding protein</fullName>
    </submittedName>
</protein>
<dbReference type="PANTHER" id="PTHR43649">
    <property type="entry name" value="ARABINOSE-BINDING PROTEIN-RELATED"/>
    <property type="match status" value="1"/>
</dbReference>
<dbReference type="InterPro" id="IPR006059">
    <property type="entry name" value="SBP"/>
</dbReference>
<dbReference type="RefSeq" id="WP_093754721.1">
    <property type="nucleotide sequence ID" value="NZ_FNNG01000017.1"/>
</dbReference>
<dbReference type="InterPro" id="IPR050490">
    <property type="entry name" value="Bact_solute-bd_prot1"/>
</dbReference>
<accession>A0A1H3DZE7</accession>
<dbReference type="PROSITE" id="PS51257">
    <property type="entry name" value="PROKAR_LIPOPROTEIN"/>
    <property type="match status" value="1"/>
</dbReference>
<sequence>MKKTFKILSLVLALSLILAGCSGKSADKSSTDDVAPAVPEDEEITLKVTFFEAGFGRAWQEWLKEEFEAKHPNVTIELVGDANLVETITPMIESGVDAPDVFMTNGSGWEEWGPQGLVLDLTSLYEEVVPGTDMTLNEYITDVAKDKFFFDLGEELGGVKKYAVPWSAGPMSVVYNAKMFKEYGWEYPETWEEFEALCEEIKAAGIAPLTYPGKYPNYVRPFIRAWQLQDMGEEKFFGEFKNPTSPEIYNDPAILNAFSKFKSLFDNGWIMEGTTALDHTQVQMEFINNKVAMILNGYWLEQEMSEAWPEGYEIVMAPVPQAGKIDKPVAFMNMPDYMAIYGKTKHPEVAKEFLLFSLSPESCEMFAKLAGGLRPFKYDLDNVDVTDFTKSCQDVVGNSNYYQFTDASSNPLMFKTLGNDYLTQISTGEMTPEKAAEEFYKEAQTHYEQTKEDLGL</sequence>
<keyword evidence="3" id="KW-0732">Signal</keyword>
<name>A0A1H3DZE7_9FIRM</name>
<dbReference type="Pfam" id="PF01547">
    <property type="entry name" value="SBP_bac_1"/>
    <property type="match status" value="1"/>
</dbReference>
<keyword evidence="5" id="KW-1185">Reference proteome</keyword>
<dbReference type="AlphaFoldDB" id="A0A1H3DZE7"/>
<evidence type="ECO:0000256" key="1">
    <source>
        <dbReference type="ARBA" id="ARBA00008520"/>
    </source>
</evidence>
<dbReference type="OrthoDB" id="9763054at2"/>
<evidence type="ECO:0000256" key="3">
    <source>
        <dbReference type="SAM" id="SignalP"/>
    </source>
</evidence>
<evidence type="ECO:0000256" key="2">
    <source>
        <dbReference type="ARBA" id="ARBA00022448"/>
    </source>
</evidence>
<comment type="similarity">
    <text evidence="1">Belongs to the bacterial solute-binding protein 1 family.</text>
</comment>
<dbReference type="Gene3D" id="3.40.190.10">
    <property type="entry name" value="Periplasmic binding protein-like II"/>
    <property type="match status" value="1"/>
</dbReference>
<dbReference type="EMBL" id="FNNG01000017">
    <property type="protein sequence ID" value="SDX71825.1"/>
    <property type="molecule type" value="Genomic_DNA"/>
</dbReference>